<evidence type="ECO:0000259" key="1">
    <source>
        <dbReference type="Pfam" id="PF25597"/>
    </source>
</evidence>
<dbReference type="Proteomes" id="UP000887159">
    <property type="component" value="Unassembled WGS sequence"/>
</dbReference>
<evidence type="ECO:0000313" key="2">
    <source>
        <dbReference type="EMBL" id="GFY00929.1"/>
    </source>
</evidence>
<proteinExistence type="predicted"/>
<dbReference type="EMBL" id="BMAU01021224">
    <property type="protein sequence ID" value="GFY00929.1"/>
    <property type="molecule type" value="Genomic_DNA"/>
</dbReference>
<gene>
    <name evidence="2" type="ORF">TNCV_1363351</name>
</gene>
<accession>A0A8X6RTT2</accession>
<protein>
    <submittedName>
        <fullName evidence="2">Retrovirus-related Pol polyprotein from transposon TNT 1-94</fullName>
    </submittedName>
</protein>
<dbReference type="PANTHER" id="PTHR11439">
    <property type="entry name" value="GAG-POL-RELATED RETROTRANSPOSON"/>
    <property type="match status" value="1"/>
</dbReference>
<dbReference type="AlphaFoldDB" id="A0A8X6RTT2"/>
<organism evidence="2 3">
    <name type="scientific">Trichonephila clavipes</name>
    <name type="common">Golden silk orbweaver</name>
    <name type="synonym">Nephila clavipes</name>
    <dbReference type="NCBI Taxonomy" id="2585209"/>
    <lineage>
        <taxon>Eukaryota</taxon>
        <taxon>Metazoa</taxon>
        <taxon>Ecdysozoa</taxon>
        <taxon>Arthropoda</taxon>
        <taxon>Chelicerata</taxon>
        <taxon>Arachnida</taxon>
        <taxon>Araneae</taxon>
        <taxon>Araneomorphae</taxon>
        <taxon>Entelegynae</taxon>
        <taxon>Araneoidea</taxon>
        <taxon>Nephilidae</taxon>
        <taxon>Trichonephila</taxon>
    </lineage>
</organism>
<feature type="domain" description="Retroviral polymerase SH3-like" evidence="1">
    <location>
        <begin position="60"/>
        <end position="115"/>
    </location>
</feature>
<evidence type="ECO:0000313" key="3">
    <source>
        <dbReference type="Proteomes" id="UP000887159"/>
    </source>
</evidence>
<comment type="caution">
    <text evidence="2">The sequence shown here is derived from an EMBL/GenBank/DDBJ whole genome shotgun (WGS) entry which is preliminary data.</text>
</comment>
<name>A0A8X6RTT2_TRICX</name>
<dbReference type="InterPro" id="IPR057670">
    <property type="entry name" value="SH3_retrovirus"/>
</dbReference>
<keyword evidence="3" id="KW-1185">Reference proteome</keyword>
<reference evidence="2" key="1">
    <citation type="submission" date="2020-08" db="EMBL/GenBank/DDBJ databases">
        <title>Multicomponent nature underlies the extraordinary mechanical properties of spider dragline silk.</title>
        <authorList>
            <person name="Kono N."/>
            <person name="Nakamura H."/>
            <person name="Mori M."/>
            <person name="Yoshida Y."/>
            <person name="Ohtoshi R."/>
            <person name="Malay A.D."/>
            <person name="Moran D.A.P."/>
            <person name="Tomita M."/>
            <person name="Numata K."/>
            <person name="Arakawa K."/>
        </authorList>
    </citation>
    <scope>NUCLEOTIDE SEQUENCE</scope>
</reference>
<dbReference type="CDD" id="cd09272">
    <property type="entry name" value="RNase_HI_RT_Ty1"/>
    <property type="match status" value="1"/>
</dbReference>
<dbReference type="Pfam" id="PF25597">
    <property type="entry name" value="SH3_retrovirus"/>
    <property type="match status" value="1"/>
</dbReference>
<sequence>MDCIKAMLNTSGIEKCFWAEALACFTYVKNRICHKFKDKTPYELYFGRKPTVSNLKVFGCHVYEGTPKQLRNKLDLRAKHGIMLGYVCSTRGYCIWLLDEKLTETCNALFDESKRVSNGILNLPSPNNRKTEWIEFKFNNPFNTFSYDDPDESDKDVRLRSSNEVEKYCQDNDIPYDKSLFDFSSTVNHNANCPEASNIEVLILRHFKDAKNSPQSDKWQDAMKEEINKQYIDKIRKVFSKYNFPHASLPIAKGAVLSNLDCPSNAIEVEEMSKFPYRNLLGCLSFIANRTRPDISYAVNILSQFQESPGIKHWSILLKLLGYLSDTRDLKINLSHVERLKLNCFSDLDFAANRDDRVSIRGLILMMHNVPISWCTFKHKCVSLFTMAAEYISLTEAAKEIIWIQNVINECNLMLNYSELPVIYCDNQVTINFSRSPVENHWTKHIDVRFHFLRNLVDSQFFEIQYINTKNNIADIFTKPLPKEAIRKFCNEVFGIV</sequence>